<dbReference type="AlphaFoldDB" id="Q1IRY0"/>
<sequence length="116" mass="13198">MLNHLAWDSVELEVMNPLLSRQCIHTADVTFARVLLKKGCVVPEHHHVASQISYTVSGSLTFYLDGKQITVHPGEVLTIPPNMPHKAVAEEDTVEFDIFTPPRYDWINKDDAYLRK</sequence>
<dbReference type="KEGG" id="aba:Acid345_1368"/>
<dbReference type="InterPro" id="IPR011051">
    <property type="entry name" value="RmlC_Cupin_sf"/>
</dbReference>
<dbReference type="InterPro" id="IPR013096">
    <property type="entry name" value="Cupin_2"/>
</dbReference>
<reference evidence="2 3" key="1">
    <citation type="journal article" date="2009" name="Appl. Environ. Microbiol.">
        <title>Three genomes from the phylum Acidobacteria provide insight into the lifestyles of these microorganisms in soils.</title>
        <authorList>
            <person name="Ward N.L."/>
            <person name="Challacombe J.F."/>
            <person name="Janssen P.H."/>
            <person name="Henrissat B."/>
            <person name="Coutinho P.M."/>
            <person name="Wu M."/>
            <person name="Xie G."/>
            <person name="Haft D.H."/>
            <person name="Sait M."/>
            <person name="Badger J."/>
            <person name="Barabote R.D."/>
            <person name="Bradley B."/>
            <person name="Brettin T.S."/>
            <person name="Brinkac L.M."/>
            <person name="Bruce D."/>
            <person name="Creasy T."/>
            <person name="Daugherty S.C."/>
            <person name="Davidsen T.M."/>
            <person name="DeBoy R.T."/>
            <person name="Detter J.C."/>
            <person name="Dodson R.J."/>
            <person name="Durkin A.S."/>
            <person name="Ganapathy A."/>
            <person name="Gwinn-Giglio M."/>
            <person name="Han C.S."/>
            <person name="Khouri H."/>
            <person name="Kiss H."/>
            <person name="Kothari S.P."/>
            <person name="Madupu R."/>
            <person name="Nelson K.E."/>
            <person name="Nelson W.C."/>
            <person name="Paulsen I."/>
            <person name="Penn K."/>
            <person name="Ren Q."/>
            <person name="Rosovitz M.J."/>
            <person name="Selengut J.D."/>
            <person name="Shrivastava S."/>
            <person name="Sullivan S.A."/>
            <person name="Tapia R."/>
            <person name="Thompson L.S."/>
            <person name="Watkins K.L."/>
            <person name="Yang Q."/>
            <person name="Yu C."/>
            <person name="Zafar N."/>
            <person name="Zhou L."/>
            <person name="Kuske C.R."/>
        </authorList>
    </citation>
    <scope>NUCLEOTIDE SEQUENCE [LARGE SCALE GENOMIC DNA]</scope>
    <source>
        <strain evidence="2 3">Ellin345</strain>
    </source>
</reference>
<dbReference type="SUPFAM" id="SSF51182">
    <property type="entry name" value="RmlC-like cupins"/>
    <property type="match status" value="1"/>
</dbReference>
<dbReference type="HOGENOM" id="CLU_134269_0_0_0"/>
<feature type="domain" description="Cupin type-2" evidence="1">
    <location>
        <begin position="34"/>
        <end position="93"/>
    </location>
</feature>
<dbReference type="EnsemblBacteria" id="ABF40370">
    <property type="protein sequence ID" value="ABF40370"/>
    <property type="gene ID" value="Acid345_1368"/>
</dbReference>
<keyword evidence="3" id="KW-1185">Reference proteome</keyword>
<dbReference type="eggNOG" id="COG1917">
    <property type="taxonomic scope" value="Bacteria"/>
</dbReference>
<evidence type="ECO:0000259" key="1">
    <source>
        <dbReference type="Pfam" id="PF07883"/>
    </source>
</evidence>
<proteinExistence type="predicted"/>
<dbReference type="InterPro" id="IPR052535">
    <property type="entry name" value="Bacilysin_H2HPP_isomerase"/>
</dbReference>
<dbReference type="STRING" id="204669.Acid345_1368"/>
<accession>Q1IRY0</accession>
<dbReference type="PIRSF" id="PIRSF029883">
    <property type="entry name" value="KdgF"/>
    <property type="match status" value="1"/>
</dbReference>
<dbReference type="PANTHER" id="PTHR40112">
    <property type="entry name" value="H2HPP ISOMERASE"/>
    <property type="match status" value="1"/>
</dbReference>
<dbReference type="OrthoDB" id="9811153at2"/>
<name>Q1IRY0_KORVE</name>
<evidence type="ECO:0000313" key="2">
    <source>
        <dbReference type="EMBL" id="ABF40370.1"/>
    </source>
</evidence>
<protein>
    <recommendedName>
        <fullName evidence="1">Cupin type-2 domain-containing protein</fullName>
    </recommendedName>
</protein>
<organism evidence="2 3">
    <name type="scientific">Koribacter versatilis (strain Ellin345)</name>
    <dbReference type="NCBI Taxonomy" id="204669"/>
    <lineage>
        <taxon>Bacteria</taxon>
        <taxon>Pseudomonadati</taxon>
        <taxon>Acidobacteriota</taxon>
        <taxon>Terriglobia</taxon>
        <taxon>Terriglobales</taxon>
        <taxon>Candidatus Korobacteraceae</taxon>
        <taxon>Candidatus Korobacter</taxon>
    </lineage>
</organism>
<gene>
    <name evidence="2" type="ordered locus">Acid345_1368</name>
</gene>
<dbReference type="CDD" id="cd02238">
    <property type="entry name" value="cupin_KdgF"/>
    <property type="match status" value="1"/>
</dbReference>
<evidence type="ECO:0000313" key="3">
    <source>
        <dbReference type="Proteomes" id="UP000002432"/>
    </source>
</evidence>
<dbReference type="Gene3D" id="2.60.120.10">
    <property type="entry name" value="Jelly Rolls"/>
    <property type="match status" value="1"/>
</dbReference>
<dbReference type="PANTHER" id="PTHR40112:SF1">
    <property type="entry name" value="H2HPP ISOMERASE"/>
    <property type="match status" value="1"/>
</dbReference>
<dbReference type="EMBL" id="CP000360">
    <property type="protein sequence ID" value="ABF40370.1"/>
    <property type="molecule type" value="Genomic_DNA"/>
</dbReference>
<dbReference type="Proteomes" id="UP000002432">
    <property type="component" value="Chromosome"/>
</dbReference>
<dbReference type="Pfam" id="PF07883">
    <property type="entry name" value="Cupin_2"/>
    <property type="match status" value="1"/>
</dbReference>
<dbReference type="InterPro" id="IPR025499">
    <property type="entry name" value="KdgF"/>
</dbReference>
<dbReference type="InterPro" id="IPR014710">
    <property type="entry name" value="RmlC-like_jellyroll"/>
</dbReference>